<proteinExistence type="predicted"/>
<gene>
    <name evidence="2" type="ORF">UY74_C0066G0001</name>
</gene>
<reference evidence="2 3" key="1">
    <citation type="journal article" date="2015" name="Nature">
        <title>rRNA introns, odd ribosomes, and small enigmatic genomes across a large radiation of phyla.</title>
        <authorList>
            <person name="Brown C.T."/>
            <person name="Hug L.A."/>
            <person name="Thomas B.C."/>
            <person name="Sharon I."/>
            <person name="Castelle C.J."/>
            <person name="Singh A."/>
            <person name="Wilkins M.J."/>
            <person name="Williams K.H."/>
            <person name="Banfield J.F."/>
        </authorList>
    </citation>
    <scope>NUCLEOTIDE SEQUENCE [LARGE SCALE GENOMIC DNA]</scope>
</reference>
<protein>
    <submittedName>
        <fullName evidence="2">Uncharacterized protein</fullName>
    </submittedName>
</protein>
<dbReference type="Proteomes" id="UP000034445">
    <property type="component" value="Unassembled WGS sequence"/>
</dbReference>
<feature type="non-terminal residue" evidence="2">
    <location>
        <position position="68"/>
    </location>
</feature>
<organism evidence="2 3">
    <name type="scientific">Candidatus Kaiserbacteria bacterium GW2011_GWC2_52_8b</name>
    <dbReference type="NCBI Taxonomy" id="1618676"/>
    <lineage>
        <taxon>Bacteria</taxon>
        <taxon>Candidatus Kaiseribacteriota</taxon>
    </lineage>
</organism>
<feature type="transmembrane region" description="Helical" evidence="1">
    <location>
        <begin position="40"/>
        <end position="57"/>
    </location>
</feature>
<name>A0A0G1ZNG9_9BACT</name>
<dbReference type="EMBL" id="LCRF01000066">
    <property type="protein sequence ID" value="KKW29692.1"/>
    <property type="molecule type" value="Genomic_DNA"/>
</dbReference>
<evidence type="ECO:0000313" key="2">
    <source>
        <dbReference type="EMBL" id="KKW29692.1"/>
    </source>
</evidence>
<comment type="caution">
    <text evidence="2">The sequence shown here is derived from an EMBL/GenBank/DDBJ whole genome shotgun (WGS) entry which is preliminary data.</text>
</comment>
<keyword evidence="1" id="KW-0472">Membrane</keyword>
<evidence type="ECO:0000256" key="1">
    <source>
        <dbReference type="SAM" id="Phobius"/>
    </source>
</evidence>
<keyword evidence="1" id="KW-0812">Transmembrane</keyword>
<dbReference type="AlphaFoldDB" id="A0A0G1ZNG9"/>
<accession>A0A0G1ZNG9</accession>
<sequence length="68" mass="7738">MQSPNTKAPGKCGCFCRALHSIDIDGVRSFRAFRYIKRHFVAFSQILVIHILQLVGVEKEIFFLSLAL</sequence>
<keyword evidence="1" id="KW-1133">Transmembrane helix</keyword>
<evidence type="ECO:0000313" key="3">
    <source>
        <dbReference type="Proteomes" id="UP000034445"/>
    </source>
</evidence>